<sequence>YVDGELVASASSDQKDIARLEAAKAALHKLERLLPATTMIRDCYVGIDGTFEVEVAKQKLYAICGIKKWPKPVYSIVKDEGTPQDKKFVTAVQIATPSATLQMSGDEKSRVKDAENSAASLMIRALQQHKYV</sequence>
<dbReference type="SMART" id="SM00358">
    <property type="entry name" value="DSRM"/>
    <property type="match status" value="1"/>
</dbReference>
<evidence type="ECO:0000259" key="2">
    <source>
        <dbReference type="PROSITE" id="PS50137"/>
    </source>
</evidence>
<dbReference type="SUPFAM" id="SSF54768">
    <property type="entry name" value="dsRNA-binding domain-like"/>
    <property type="match status" value="1"/>
</dbReference>
<dbReference type="GO" id="GO:0003723">
    <property type="term" value="F:RNA binding"/>
    <property type="evidence" value="ECO:0007669"/>
    <property type="project" value="UniProtKB-UniRule"/>
</dbReference>
<dbReference type="Proteomes" id="UP001058974">
    <property type="component" value="Chromosome 7"/>
</dbReference>
<dbReference type="AlphaFoldDB" id="A0A9D4VGN7"/>
<reference evidence="3 4" key="1">
    <citation type="journal article" date="2022" name="Nat. Genet.">
        <title>Improved pea reference genome and pan-genome highlight genomic features and evolutionary characteristics.</title>
        <authorList>
            <person name="Yang T."/>
            <person name="Liu R."/>
            <person name="Luo Y."/>
            <person name="Hu S."/>
            <person name="Wang D."/>
            <person name="Wang C."/>
            <person name="Pandey M.K."/>
            <person name="Ge S."/>
            <person name="Xu Q."/>
            <person name="Li N."/>
            <person name="Li G."/>
            <person name="Huang Y."/>
            <person name="Saxena R.K."/>
            <person name="Ji Y."/>
            <person name="Li M."/>
            <person name="Yan X."/>
            <person name="He Y."/>
            <person name="Liu Y."/>
            <person name="Wang X."/>
            <person name="Xiang C."/>
            <person name="Varshney R.K."/>
            <person name="Ding H."/>
            <person name="Gao S."/>
            <person name="Zong X."/>
        </authorList>
    </citation>
    <scope>NUCLEOTIDE SEQUENCE [LARGE SCALE GENOMIC DNA]</scope>
    <source>
        <strain evidence="3 4">cv. Zhongwan 6</strain>
    </source>
</reference>
<dbReference type="Gramene" id="Psat07G0037900-T2">
    <property type="protein sequence ID" value="KAI5382953.1"/>
    <property type="gene ID" value="KIW84_070379"/>
</dbReference>
<dbReference type="InterPro" id="IPR014720">
    <property type="entry name" value="dsRBD_dom"/>
</dbReference>
<organism evidence="3 4">
    <name type="scientific">Pisum sativum</name>
    <name type="common">Garden pea</name>
    <name type="synonym">Lathyrus oleraceus</name>
    <dbReference type="NCBI Taxonomy" id="3888"/>
    <lineage>
        <taxon>Eukaryota</taxon>
        <taxon>Viridiplantae</taxon>
        <taxon>Streptophyta</taxon>
        <taxon>Embryophyta</taxon>
        <taxon>Tracheophyta</taxon>
        <taxon>Spermatophyta</taxon>
        <taxon>Magnoliopsida</taxon>
        <taxon>eudicotyledons</taxon>
        <taxon>Gunneridae</taxon>
        <taxon>Pentapetalae</taxon>
        <taxon>rosids</taxon>
        <taxon>fabids</taxon>
        <taxon>Fabales</taxon>
        <taxon>Fabaceae</taxon>
        <taxon>Papilionoideae</taxon>
        <taxon>50 kb inversion clade</taxon>
        <taxon>NPAAA clade</taxon>
        <taxon>Hologalegina</taxon>
        <taxon>IRL clade</taxon>
        <taxon>Fabeae</taxon>
        <taxon>Lathyrus</taxon>
    </lineage>
</organism>
<proteinExistence type="predicted"/>
<dbReference type="Pfam" id="PF14709">
    <property type="entry name" value="DND1_DSRM"/>
    <property type="match status" value="1"/>
</dbReference>
<evidence type="ECO:0000256" key="1">
    <source>
        <dbReference type="PROSITE-ProRule" id="PRU00266"/>
    </source>
</evidence>
<evidence type="ECO:0000313" key="3">
    <source>
        <dbReference type="EMBL" id="KAI5382953.1"/>
    </source>
</evidence>
<protein>
    <recommendedName>
        <fullName evidence="2">DRBM domain-containing protein</fullName>
    </recommendedName>
</protein>
<comment type="caution">
    <text evidence="3">The sequence shown here is derived from an EMBL/GenBank/DDBJ whole genome shotgun (WGS) entry which is preliminary data.</text>
</comment>
<dbReference type="Gene3D" id="3.30.160.20">
    <property type="match status" value="1"/>
</dbReference>
<feature type="domain" description="DRBM" evidence="2">
    <location>
        <begin position="1"/>
        <end position="32"/>
    </location>
</feature>
<keyword evidence="4" id="KW-1185">Reference proteome</keyword>
<dbReference type="PROSITE" id="PS50137">
    <property type="entry name" value="DS_RBD"/>
    <property type="match status" value="2"/>
</dbReference>
<accession>A0A9D4VGN7</accession>
<feature type="domain" description="DRBM" evidence="2">
    <location>
        <begin position="55"/>
        <end position="128"/>
    </location>
</feature>
<gene>
    <name evidence="3" type="ORF">KIW84_070379</name>
</gene>
<name>A0A9D4VGN7_PEA</name>
<keyword evidence="1" id="KW-0694">RNA-binding</keyword>
<dbReference type="EMBL" id="JAMSHJ010000007">
    <property type="protein sequence ID" value="KAI5382953.1"/>
    <property type="molecule type" value="Genomic_DNA"/>
</dbReference>
<feature type="non-terminal residue" evidence="3">
    <location>
        <position position="132"/>
    </location>
</feature>
<evidence type="ECO:0000313" key="4">
    <source>
        <dbReference type="Proteomes" id="UP001058974"/>
    </source>
</evidence>